<evidence type="ECO:0000313" key="1">
    <source>
        <dbReference type="EMBL" id="CAK5045617.1"/>
    </source>
</evidence>
<proteinExistence type="predicted"/>
<reference evidence="1" key="1">
    <citation type="submission" date="2023-11" db="EMBL/GenBank/DDBJ databases">
        <authorList>
            <person name="Poullet M."/>
        </authorList>
    </citation>
    <scope>NUCLEOTIDE SEQUENCE</scope>
    <source>
        <strain evidence="1">E1834</strain>
    </source>
</reference>
<gene>
    <name evidence="1" type="ORF">MENTE1834_LOCUS11797</name>
</gene>
<protein>
    <submittedName>
        <fullName evidence="1">Uncharacterized protein</fullName>
    </submittedName>
</protein>
<keyword evidence="2" id="KW-1185">Reference proteome</keyword>
<name>A0ACB0YGK4_MELEN</name>
<accession>A0ACB0YGK4</accession>
<dbReference type="EMBL" id="CAVMJV010000012">
    <property type="protein sequence ID" value="CAK5045617.1"/>
    <property type="molecule type" value="Genomic_DNA"/>
</dbReference>
<evidence type="ECO:0000313" key="2">
    <source>
        <dbReference type="Proteomes" id="UP001497535"/>
    </source>
</evidence>
<sequence>MDYVLERVVKFQFNFKTLLKLILKLHWSLMESDVYETISQRQFLYNGYDPSEIDKNEEDDGFQRLCR</sequence>
<comment type="caution">
    <text evidence="1">The sequence shown here is derived from an EMBL/GenBank/DDBJ whole genome shotgun (WGS) entry which is preliminary data.</text>
</comment>
<organism evidence="1 2">
    <name type="scientific">Meloidogyne enterolobii</name>
    <name type="common">Root-knot nematode worm</name>
    <name type="synonym">Meloidogyne mayaguensis</name>
    <dbReference type="NCBI Taxonomy" id="390850"/>
    <lineage>
        <taxon>Eukaryota</taxon>
        <taxon>Metazoa</taxon>
        <taxon>Ecdysozoa</taxon>
        <taxon>Nematoda</taxon>
        <taxon>Chromadorea</taxon>
        <taxon>Rhabditida</taxon>
        <taxon>Tylenchina</taxon>
        <taxon>Tylenchomorpha</taxon>
        <taxon>Tylenchoidea</taxon>
        <taxon>Meloidogynidae</taxon>
        <taxon>Meloidogyninae</taxon>
        <taxon>Meloidogyne</taxon>
    </lineage>
</organism>
<dbReference type="Proteomes" id="UP001497535">
    <property type="component" value="Unassembled WGS sequence"/>
</dbReference>